<evidence type="ECO:0000313" key="4">
    <source>
        <dbReference type="Proteomes" id="UP000429555"/>
    </source>
</evidence>
<dbReference type="RefSeq" id="WP_160344498.1">
    <property type="nucleotide sequence ID" value="NZ_WKJZ01000001.1"/>
</dbReference>
<feature type="coiled-coil region" evidence="1">
    <location>
        <begin position="688"/>
        <end position="715"/>
    </location>
</feature>
<sequence>MSDVELRLTADLTQASKEVTGFRKEYQELVKAVEKPLRQVKGTRELEAGLEETGQQVRKARQRLLELQRELINTDSPTARLKESFKEATKELQRLERAEALQANQLKRLRSELAGAGVDTTRLAAEQRRLASEMSKALQAGRQDAAARSIRERAAALKQQAIAQRQANAEAARDNLGVNRFRALQAEIKLATQQYDQLRRSGKLTAQELAVAQRQLTERIRESKTELQSLSGASSDGGIGALVGGRIGAGAGAAAGVAGAAAIAVQYASAVDPIKKMEAQLKLATESQEEFARAQAATFKIAQENQAPLEDVVTLYSRLTPALRDVGRGQGDAVKIIDAVTKSLRISGATAQETASTIQQFSQALGSGVLRGEEFNTLAESSPRLLRALADGLGVNVGALRAMAAEGQLTADVISDALIGQLSKLTEEAATLPDTFGGAVIKLTNSLQGALGKFDEFTGISGRLIETINTLTFVVDGLASGSKDKAGPALASLGLEMAKLVPTMNLVLSTSERLMAMAGIQTFSDRLKAAAEEEVKVYDFRAERLAAHQAKVRGIQKKAADDGKAILDQQIKDTKERLDAQVDAERDAARGLEKAKQAQLDTQKRYQEALARLNSGATGAADYGQAQALKVAARNALQEGDIEGAKRQAQAALAVLDELARAGENTYGFAGFIKELQQIEQSADQRSVKDAEAALGRAKEAAAETKQALEELKNVKVSATLSAEDEQALLDQLRKLAEKAGIILTIPVTAVMPKRGELDAEGYEFVPNLPSADGFARGGWTGPGSKYQPAGIVHADEHVQPKEVVNEPGALSFLERIRRYGFQNTMRSLQSRFRGYAEGGLVTASRALPSIPPLAPALQQQLDKPDLPYMGKFAFDFGGGDQVDVYTTKDGALSLQRLAAKHGRTQK</sequence>
<comment type="caution">
    <text evidence="3">The sequence shown here is derived from an EMBL/GenBank/DDBJ whole genome shotgun (WGS) entry which is preliminary data.</text>
</comment>
<organism evidence="3 4">
    <name type="scientific">Pseudomonas xionganensis</name>
    <dbReference type="NCBI Taxonomy" id="2654845"/>
    <lineage>
        <taxon>Bacteria</taxon>
        <taxon>Pseudomonadati</taxon>
        <taxon>Pseudomonadota</taxon>
        <taxon>Gammaproteobacteria</taxon>
        <taxon>Pseudomonadales</taxon>
        <taxon>Pseudomonadaceae</taxon>
        <taxon>Pseudomonas</taxon>
    </lineage>
</organism>
<gene>
    <name evidence="3" type="ORF">GJV18_08705</name>
</gene>
<feature type="coiled-coil region" evidence="1">
    <location>
        <begin position="575"/>
        <end position="612"/>
    </location>
</feature>
<feature type="domain" description="Tape measure protein N-terminal" evidence="2">
    <location>
        <begin position="267"/>
        <end position="456"/>
    </location>
</feature>
<name>A0A6I4KSQ4_9PSED</name>
<evidence type="ECO:0000313" key="3">
    <source>
        <dbReference type="EMBL" id="MVW75395.1"/>
    </source>
</evidence>
<evidence type="ECO:0000259" key="2">
    <source>
        <dbReference type="Pfam" id="PF20155"/>
    </source>
</evidence>
<dbReference type="GO" id="GO:0008017">
    <property type="term" value="F:microtubule binding"/>
    <property type="evidence" value="ECO:0007669"/>
    <property type="project" value="TreeGrafter"/>
</dbReference>
<dbReference type="Proteomes" id="UP000429555">
    <property type="component" value="Unassembled WGS sequence"/>
</dbReference>
<dbReference type="GO" id="GO:0031122">
    <property type="term" value="P:cytoplasmic microtubule organization"/>
    <property type="evidence" value="ECO:0007669"/>
    <property type="project" value="TreeGrafter"/>
</dbReference>
<evidence type="ECO:0000256" key="1">
    <source>
        <dbReference type="SAM" id="Coils"/>
    </source>
</evidence>
<dbReference type="GO" id="GO:0005737">
    <property type="term" value="C:cytoplasm"/>
    <property type="evidence" value="ECO:0007669"/>
    <property type="project" value="TreeGrafter"/>
</dbReference>
<dbReference type="InterPro" id="IPR013491">
    <property type="entry name" value="Tape_meas_N"/>
</dbReference>
<dbReference type="NCBIfam" id="TIGR02675">
    <property type="entry name" value="tape_meas_nterm"/>
    <property type="match status" value="1"/>
</dbReference>
<dbReference type="GO" id="GO:0005815">
    <property type="term" value="C:microtubule organizing center"/>
    <property type="evidence" value="ECO:0007669"/>
    <property type="project" value="TreeGrafter"/>
</dbReference>
<protein>
    <submittedName>
        <fullName evidence="3">Tape measure protein</fullName>
    </submittedName>
</protein>
<proteinExistence type="predicted"/>
<dbReference type="EMBL" id="WKJZ01000001">
    <property type="protein sequence ID" value="MVW75395.1"/>
    <property type="molecule type" value="Genomic_DNA"/>
</dbReference>
<dbReference type="Pfam" id="PF20155">
    <property type="entry name" value="TMP_3"/>
    <property type="match status" value="1"/>
</dbReference>
<accession>A0A6I4KSQ4</accession>
<dbReference type="PANTHER" id="PTHR18947:SF28">
    <property type="entry name" value="GIRDIN, ISOFORM A"/>
    <property type="match status" value="1"/>
</dbReference>
<keyword evidence="1" id="KW-0175">Coiled coil</keyword>
<dbReference type="GO" id="GO:0051959">
    <property type="term" value="F:dynein light intermediate chain binding"/>
    <property type="evidence" value="ECO:0007669"/>
    <property type="project" value="TreeGrafter"/>
</dbReference>
<feature type="coiled-coil region" evidence="1">
    <location>
        <begin position="50"/>
        <end position="112"/>
    </location>
</feature>
<dbReference type="AlphaFoldDB" id="A0A6I4KSQ4"/>
<dbReference type="GO" id="GO:0030705">
    <property type="term" value="P:cytoskeleton-dependent intracellular transport"/>
    <property type="evidence" value="ECO:0007669"/>
    <property type="project" value="TreeGrafter"/>
</dbReference>
<keyword evidence="4" id="KW-1185">Reference proteome</keyword>
<dbReference type="PANTHER" id="PTHR18947">
    <property type="entry name" value="HOOK PROTEINS"/>
    <property type="match status" value="1"/>
</dbReference>
<reference evidence="3 4" key="1">
    <citation type="submission" date="2019-11" db="EMBL/GenBank/DDBJ databases">
        <title>Pseudomonas flavidum sp. nov., isolated from Baiyang Lake.</title>
        <authorList>
            <person name="Zhao Y."/>
        </authorList>
    </citation>
    <scope>NUCLEOTIDE SEQUENCE [LARGE SCALE GENOMIC DNA]</scope>
    <source>
        <strain evidence="4">R-22-3 w-18</strain>
    </source>
</reference>